<feature type="transmembrane region" description="Helical" evidence="1">
    <location>
        <begin position="73"/>
        <end position="93"/>
    </location>
</feature>
<dbReference type="SUPFAM" id="SSF55073">
    <property type="entry name" value="Nucleotide cyclase"/>
    <property type="match status" value="1"/>
</dbReference>
<evidence type="ECO:0000259" key="3">
    <source>
        <dbReference type="PROSITE" id="PS50887"/>
    </source>
</evidence>
<keyword evidence="1" id="KW-0812">Transmembrane</keyword>
<evidence type="ECO:0000313" key="5">
    <source>
        <dbReference type="Proteomes" id="UP001318682"/>
    </source>
</evidence>
<dbReference type="Pfam" id="PF00563">
    <property type="entry name" value="EAL"/>
    <property type="match status" value="1"/>
</dbReference>
<dbReference type="SMART" id="SM00267">
    <property type="entry name" value="GGDEF"/>
    <property type="match status" value="1"/>
</dbReference>
<dbReference type="InterPro" id="IPR052155">
    <property type="entry name" value="Biofilm_reg_signaling"/>
</dbReference>
<evidence type="ECO:0000259" key="2">
    <source>
        <dbReference type="PROSITE" id="PS50883"/>
    </source>
</evidence>
<dbReference type="PANTHER" id="PTHR44757">
    <property type="entry name" value="DIGUANYLATE CYCLASE DGCP"/>
    <property type="match status" value="1"/>
</dbReference>
<dbReference type="InterPro" id="IPR029787">
    <property type="entry name" value="Nucleotide_cyclase"/>
</dbReference>
<organism evidence="4 5">
    <name type="scientific">Roseobacter fucihabitans</name>
    <dbReference type="NCBI Taxonomy" id="1537242"/>
    <lineage>
        <taxon>Bacteria</taxon>
        <taxon>Pseudomonadati</taxon>
        <taxon>Pseudomonadota</taxon>
        <taxon>Alphaproteobacteria</taxon>
        <taxon>Rhodobacterales</taxon>
        <taxon>Roseobacteraceae</taxon>
        <taxon>Roseobacter</taxon>
    </lineage>
</organism>
<dbReference type="NCBIfam" id="TIGR00254">
    <property type="entry name" value="GGDEF"/>
    <property type="match status" value="1"/>
</dbReference>
<dbReference type="InterPro" id="IPR001633">
    <property type="entry name" value="EAL_dom"/>
</dbReference>
<dbReference type="Gene3D" id="3.30.70.270">
    <property type="match status" value="1"/>
</dbReference>
<dbReference type="InterPro" id="IPR043128">
    <property type="entry name" value="Rev_trsase/Diguanyl_cyclase"/>
</dbReference>
<feature type="transmembrane region" description="Helical" evidence="1">
    <location>
        <begin position="192"/>
        <end position="210"/>
    </location>
</feature>
<dbReference type="PROSITE" id="PS50883">
    <property type="entry name" value="EAL"/>
    <property type="match status" value="1"/>
</dbReference>
<dbReference type="CDD" id="cd01949">
    <property type="entry name" value="GGDEF"/>
    <property type="match status" value="1"/>
</dbReference>
<gene>
    <name evidence="4" type="ORF">ROLI_001280</name>
</gene>
<feature type="transmembrane region" description="Helical" evidence="1">
    <location>
        <begin position="140"/>
        <end position="157"/>
    </location>
</feature>
<keyword evidence="1" id="KW-0472">Membrane</keyword>
<dbReference type="SUPFAM" id="SSF141868">
    <property type="entry name" value="EAL domain-like"/>
    <property type="match status" value="1"/>
</dbReference>
<dbReference type="CDD" id="cd01948">
    <property type="entry name" value="EAL"/>
    <property type="match status" value="1"/>
</dbReference>
<feature type="transmembrane region" description="Helical" evidence="1">
    <location>
        <begin position="164"/>
        <end position="186"/>
    </location>
</feature>
<name>A0ABZ2BNA8_9RHOB</name>
<dbReference type="PROSITE" id="PS50887">
    <property type="entry name" value="GGDEF"/>
    <property type="match status" value="1"/>
</dbReference>
<feature type="domain" description="EAL" evidence="2">
    <location>
        <begin position="534"/>
        <end position="789"/>
    </location>
</feature>
<dbReference type="InterPro" id="IPR000160">
    <property type="entry name" value="GGDEF_dom"/>
</dbReference>
<dbReference type="Pfam" id="PF00990">
    <property type="entry name" value="GGDEF"/>
    <property type="match status" value="1"/>
</dbReference>
<evidence type="ECO:0000256" key="1">
    <source>
        <dbReference type="SAM" id="Phobius"/>
    </source>
</evidence>
<sequence>MAHDARQSAIARLSGGVSSLLGLQDLDDSHLNEGAANRLRREQIRGSIEQMRVFLAGNTFFAPTLSMQAWNSGINAVVIGWTVVMLLFSWRLFFSWKVTYQTDGNRKDMRRFVLETYANSAMWALGMVCFYPVVSGDQKAVLTCIMAGSLALGTVGFSRTPAAAFPYLGMLTLVSFLVAFGTGIATGSRTDFLISFLALVAGAGVFNAVLERAKSSMKAFNDHEQLVQKSEVIDLLLKDYEEQATEWLWQTNSALCIQSAPQPVLDMLGVPQHEATRFCLLGAIEGRLCGNSLDEFLRLKKAISDQVEFHDILVLITDVQDGMRRWIMMRGRPQYENGQFSGFRGIFADATMTVEAKKQVEFLASHDVLTGIYNRNALQDRLTDLDPDHEHAAVFLVDLDGFKQVNDSYGHGVGDRLLQVVARRLCDGIAANDFVARLGGDEFLVLMKTPQELPVATLTAIGDRMVRDLSQPYLVDHLDLSLSASVGLARFPQDSRDGEDLLVQVDLALYAAKNGGRNQCRMFVQEMQKGLQKRLIITERLKAAVAREEIVPFYQPQYSLVDGGLVGCEALARWADAELGFVGPDIFIPIAEQTGLVTVLGEQLLKRACLDALTWSTPDRGLGCPMVCVNISPIQFERDDIAKMVRRVLDDTGLPAARLEIEVTESVLIADTQKAAATLLELSDMGVTIALDDFGTGYSSLSYLRSLPLNRLKIDRTFVRDMHERPAQQIVNAIIQLGANLGLCVIAEGVETEEQRQMLAKMGCQDGQGYLFSAAVPARDVHRLIEAAVPQSARLKNAP</sequence>
<dbReference type="InterPro" id="IPR035919">
    <property type="entry name" value="EAL_sf"/>
</dbReference>
<keyword evidence="5" id="KW-1185">Reference proteome</keyword>
<dbReference type="SMART" id="SM00052">
    <property type="entry name" value="EAL"/>
    <property type="match status" value="1"/>
</dbReference>
<reference evidence="5" key="1">
    <citation type="submission" date="2024-01" db="EMBL/GenBank/DDBJ databases">
        <title>Roseobacter fucihabitans sp. nov., isolated from the brown alga Fucus spiralis.</title>
        <authorList>
            <person name="Hahnke S."/>
            <person name="Berger M."/>
            <person name="Schlingloff A."/>
            <person name="Athale I."/>
            <person name="Neumann-Schaal M."/>
            <person name="Adenaya A."/>
            <person name="Poehlein A."/>
            <person name="Daniel R."/>
            <person name="Pertersen J."/>
            <person name="Brinkhoff T."/>
        </authorList>
    </citation>
    <scope>NUCLEOTIDE SEQUENCE [LARGE SCALE GENOMIC DNA]</scope>
    <source>
        <strain evidence="5">B14</strain>
    </source>
</reference>
<dbReference type="EMBL" id="CP143423">
    <property type="protein sequence ID" value="WVX47063.1"/>
    <property type="molecule type" value="Genomic_DNA"/>
</dbReference>
<proteinExistence type="predicted"/>
<evidence type="ECO:0000313" key="4">
    <source>
        <dbReference type="EMBL" id="WVX47063.1"/>
    </source>
</evidence>
<dbReference type="PANTHER" id="PTHR44757:SF2">
    <property type="entry name" value="BIOFILM ARCHITECTURE MAINTENANCE PROTEIN MBAA"/>
    <property type="match status" value="1"/>
</dbReference>
<accession>A0ABZ2BNA8</accession>
<protein>
    <submittedName>
        <fullName evidence="4">Uncharacterized protein</fullName>
    </submittedName>
</protein>
<feature type="domain" description="GGDEF" evidence="3">
    <location>
        <begin position="390"/>
        <end position="525"/>
    </location>
</feature>
<keyword evidence="1" id="KW-1133">Transmembrane helix</keyword>
<dbReference type="Gene3D" id="3.20.20.450">
    <property type="entry name" value="EAL domain"/>
    <property type="match status" value="1"/>
</dbReference>
<dbReference type="Proteomes" id="UP001318682">
    <property type="component" value="Chromosome"/>
</dbReference>
<dbReference type="RefSeq" id="WP_187428016.1">
    <property type="nucleotide sequence ID" value="NZ_CP143423.1"/>
</dbReference>
<feature type="transmembrane region" description="Helical" evidence="1">
    <location>
        <begin position="114"/>
        <end position="134"/>
    </location>
</feature>